<dbReference type="PROSITE" id="PS51257">
    <property type="entry name" value="PROKAR_LIPOPROTEIN"/>
    <property type="match status" value="1"/>
</dbReference>
<sequence>MKKTGYWAAIVILPMTMLGCSSSDLENYQLFPDNYDYDVPYDSIYHYGYNQGCDSALGVTGNYGKVFGKDETLDGSDTKFNQGWDDGNLACKQSNSRILMSTSFINPYQSFSNSYK</sequence>
<gene>
    <name evidence="1" type="ORF">C9J01_19805</name>
</gene>
<protein>
    <recommendedName>
        <fullName evidence="3">Lipoprotein</fullName>
    </recommendedName>
</protein>
<organism evidence="1 2">
    <name type="scientific">Photobacterium rosenbergii</name>
    <dbReference type="NCBI Taxonomy" id="294936"/>
    <lineage>
        <taxon>Bacteria</taxon>
        <taxon>Pseudomonadati</taxon>
        <taxon>Pseudomonadota</taxon>
        <taxon>Gammaproteobacteria</taxon>
        <taxon>Vibrionales</taxon>
        <taxon>Vibrionaceae</taxon>
        <taxon>Photobacterium</taxon>
    </lineage>
</organism>
<dbReference type="RefSeq" id="WP_107299875.1">
    <property type="nucleotide sequence ID" value="NZ_PYMB01000013.1"/>
</dbReference>
<reference evidence="1 2" key="1">
    <citation type="submission" date="2018-03" db="EMBL/GenBank/DDBJ databases">
        <title>Whole genome sequencing of Histamine producing bacteria.</title>
        <authorList>
            <person name="Butler K."/>
        </authorList>
    </citation>
    <scope>NUCLEOTIDE SEQUENCE [LARGE SCALE GENOMIC DNA]</scope>
    <source>
        <strain evidence="1 2">DSM 19138</strain>
    </source>
</reference>
<dbReference type="Proteomes" id="UP000241346">
    <property type="component" value="Unassembled WGS sequence"/>
</dbReference>
<name>A0A2T3N8W0_9GAMM</name>
<dbReference type="AlphaFoldDB" id="A0A2T3N8W0"/>
<proteinExistence type="predicted"/>
<evidence type="ECO:0000313" key="2">
    <source>
        <dbReference type="Proteomes" id="UP000241346"/>
    </source>
</evidence>
<comment type="caution">
    <text evidence="1">The sequence shown here is derived from an EMBL/GenBank/DDBJ whole genome shotgun (WGS) entry which is preliminary data.</text>
</comment>
<evidence type="ECO:0008006" key="3">
    <source>
        <dbReference type="Google" id="ProtNLM"/>
    </source>
</evidence>
<dbReference type="EMBL" id="PYMB01000013">
    <property type="protein sequence ID" value="PSW09798.1"/>
    <property type="molecule type" value="Genomic_DNA"/>
</dbReference>
<accession>A0A2T3N8W0</accession>
<evidence type="ECO:0000313" key="1">
    <source>
        <dbReference type="EMBL" id="PSW09798.1"/>
    </source>
</evidence>
<dbReference type="OrthoDB" id="5818753at2"/>